<name>A0A9P1BW21_9DINO</name>
<keyword evidence="4" id="KW-1185">Reference proteome</keyword>
<evidence type="ECO:0000256" key="1">
    <source>
        <dbReference type="SAM" id="MobiDB-lite"/>
    </source>
</evidence>
<proteinExistence type="predicted"/>
<reference evidence="2" key="1">
    <citation type="submission" date="2022-10" db="EMBL/GenBank/DDBJ databases">
        <authorList>
            <person name="Chen Y."/>
            <person name="Dougan E. K."/>
            <person name="Chan C."/>
            <person name="Rhodes N."/>
            <person name="Thang M."/>
        </authorList>
    </citation>
    <scope>NUCLEOTIDE SEQUENCE</scope>
</reference>
<dbReference type="Proteomes" id="UP001152797">
    <property type="component" value="Unassembled WGS sequence"/>
</dbReference>
<evidence type="ECO:0000313" key="3">
    <source>
        <dbReference type="EMBL" id="CAL4767710.1"/>
    </source>
</evidence>
<dbReference type="EMBL" id="CAMXCT010000557">
    <property type="protein sequence ID" value="CAI3980398.1"/>
    <property type="molecule type" value="Genomic_DNA"/>
</dbReference>
<dbReference type="OrthoDB" id="4644at2759"/>
<dbReference type="EMBL" id="CAMXCT030000557">
    <property type="protein sequence ID" value="CAL4767710.1"/>
    <property type="molecule type" value="Genomic_DNA"/>
</dbReference>
<protein>
    <submittedName>
        <fullName evidence="2">Uncharacterized protein</fullName>
    </submittedName>
</protein>
<accession>A0A9P1BW21</accession>
<comment type="caution">
    <text evidence="2">The sequence shown here is derived from an EMBL/GenBank/DDBJ whole genome shotgun (WGS) entry which is preliminary data.</text>
</comment>
<dbReference type="AlphaFoldDB" id="A0A9P1BW21"/>
<evidence type="ECO:0000313" key="2">
    <source>
        <dbReference type="EMBL" id="CAI3980398.1"/>
    </source>
</evidence>
<dbReference type="EMBL" id="CAMXCT020000557">
    <property type="protein sequence ID" value="CAL1133773.1"/>
    <property type="molecule type" value="Genomic_DNA"/>
</dbReference>
<feature type="region of interest" description="Disordered" evidence="1">
    <location>
        <begin position="1"/>
        <end position="26"/>
    </location>
</feature>
<organism evidence="2">
    <name type="scientific">Cladocopium goreaui</name>
    <dbReference type="NCBI Taxonomy" id="2562237"/>
    <lineage>
        <taxon>Eukaryota</taxon>
        <taxon>Sar</taxon>
        <taxon>Alveolata</taxon>
        <taxon>Dinophyceae</taxon>
        <taxon>Suessiales</taxon>
        <taxon>Symbiodiniaceae</taxon>
        <taxon>Cladocopium</taxon>
    </lineage>
</organism>
<sequence length="278" mass="30691">MWSFSQLPRSGLHGAVQPSTGLSGQPKKAFSMPSLLTTGIASFGVGMCIHDLWSRRRHRNSNRPCSLNKPARLKMRAQDVVGRAGFLRGLQWPLGLLGRRKSGGTATLEKGETDSEAPLEEELARLTNPKQNVAIIGTRDCTYNHQQEIEALTQGHVERGHRIYTSGSSGTNSAVIQAVLNHKRPELLTVELPQSLEKQDEEIQVLLKRCRQEGVTVCPHKENDHLQLAEAAAKCNSLILGKVDRLVVFATNRSDKYLSLVKEAKQNNVMVAAFNVDI</sequence>
<evidence type="ECO:0000313" key="4">
    <source>
        <dbReference type="Proteomes" id="UP001152797"/>
    </source>
</evidence>
<reference evidence="3 4" key="2">
    <citation type="submission" date="2024-05" db="EMBL/GenBank/DDBJ databases">
        <authorList>
            <person name="Chen Y."/>
            <person name="Shah S."/>
            <person name="Dougan E. K."/>
            <person name="Thang M."/>
            <person name="Chan C."/>
        </authorList>
    </citation>
    <scope>NUCLEOTIDE SEQUENCE [LARGE SCALE GENOMIC DNA]</scope>
</reference>
<gene>
    <name evidence="2" type="ORF">C1SCF055_LOCUS8271</name>
</gene>
<dbReference type="Gene3D" id="3.40.50.450">
    <property type="match status" value="1"/>
</dbReference>